<evidence type="ECO:0000256" key="1">
    <source>
        <dbReference type="ARBA" id="ARBA00023303"/>
    </source>
</evidence>
<evidence type="ECO:0000256" key="2">
    <source>
        <dbReference type="SAM" id="MobiDB-lite"/>
    </source>
</evidence>
<gene>
    <name evidence="4" type="ORF">DVH24_018108</name>
</gene>
<evidence type="ECO:0000313" key="4">
    <source>
        <dbReference type="EMBL" id="RXI06066.1"/>
    </source>
</evidence>
<dbReference type="SUPFAM" id="SSF81383">
    <property type="entry name" value="F-box domain"/>
    <property type="match status" value="1"/>
</dbReference>
<comment type="caution">
    <text evidence="4">The sequence shown here is derived from an EMBL/GenBank/DDBJ whole genome shotgun (WGS) entry which is preliminary data.</text>
</comment>
<dbReference type="PANTHER" id="PTHR45651">
    <property type="entry name" value="CYCLIC NUCLEOTIDE-GATED ION CHANNEL 15-RELATED-RELATED"/>
    <property type="match status" value="1"/>
</dbReference>
<feature type="region of interest" description="Disordered" evidence="2">
    <location>
        <begin position="186"/>
        <end position="206"/>
    </location>
</feature>
<keyword evidence="3" id="KW-0472">Membrane</keyword>
<evidence type="ECO:0000256" key="3">
    <source>
        <dbReference type="SAM" id="Phobius"/>
    </source>
</evidence>
<feature type="transmembrane region" description="Helical" evidence="3">
    <location>
        <begin position="65"/>
        <end position="88"/>
    </location>
</feature>
<dbReference type="GO" id="GO:0034220">
    <property type="term" value="P:monoatomic ion transmembrane transport"/>
    <property type="evidence" value="ECO:0007669"/>
    <property type="project" value="UniProtKB-KW"/>
</dbReference>
<name>A0A498KF86_MALDO</name>
<sequence length="367" mass="40914">MVQSLLTSVTADSTVTISDLGHWNTLEEGEASKEDGGHRSRTAAESPTVEPQRHQPKIFLPTWDIIFTVSPAFSLFVDPLICYIPFIVKIDGPGFNWEVSLVWTFLVLRSIGDLFYYMDIVVFLKRFCTKLSAKSSAEASSTKTNDDRLATTLRNFIHKKPVRFLAILGRIWVAFPFPQKIRKPKKITAGSAQATAPTEPPGPRSQACYHEDAAPEPLELPLSLHCLVPDLSSAFNSLTLDPPAPDSTSLISDELLLRIFSKLPISHYLPNSLVCKRWLYLPGRLVNSVKLFDWGFLNSGRVFARFLNLDDVDIVHACIWSPRNSGILVTRKALTVHIDSLFSPNGFIEESDVLKSSVVDHGLRLIA</sequence>
<dbReference type="Gene3D" id="1.20.1280.50">
    <property type="match status" value="1"/>
</dbReference>
<keyword evidence="1" id="KW-0813">Transport</keyword>
<feature type="transmembrane region" description="Helical" evidence="3">
    <location>
        <begin position="100"/>
        <end position="124"/>
    </location>
</feature>
<accession>A0A498KF86</accession>
<keyword evidence="1" id="KW-0406">Ion transport</keyword>
<keyword evidence="5" id="KW-1185">Reference proteome</keyword>
<dbReference type="EMBL" id="RDQH01000328">
    <property type="protein sequence ID" value="RXI06066.1"/>
    <property type="molecule type" value="Genomic_DNA"/>
</dbReference>
<dbReference type="GO" id="GO:0016020">
    <property type="term" value="C:membrane"/>
    <property type="evidence" value="ECO:0007669"/>
    <property type="project" value="UniProtKB-SubCell"/>
</dbReference>
<reference evidence="4 5" key="1">
    <citation type="submission" date="2018-10" db="EMBL/GenBank/DDBJ databases">
        <title>A high-quality apple genome assembly.</title>
        <authorList>
            <person name="Hu J."/>
        </authorList>
    </citation>
    <scope>NUCLEOTIDE SEQUENCE [LARGE SCALE GENOMIC DNA]</scope>
    <source>
        <strain evidence="5">cv. HFTH1</strain>
        <tissue evidence="4">Young leaf</tissue>
    </source>
</reference>
<dbReference type="PANTHER" id="PTHR45651:SF68">
    <property type="entry name" value="ION TRANSPORT DOMAIN-CONTAINING PROTEIN"/>
    <property type="match status" value="1"/>
</dbReference>
<dbReference type="Proteomes" id="UP000290289">
    <property type="component" value="Chromosome 2"/>
</dbReference>
<keyword evidence="1" id="KW-0407">Ion channel</keyword>
<keyword evidence="3" id="KW-1133">Transmembrane helix</keyword>
<proteinExistence type="predicted"/>
<feature type="region of interest" description="Disordered" evidence="2">
    <location>
        <begin position="28"/>
        <end position="53"/>
    </location>
</feature>
<dbReference type="InterPro" id="IPR036047">
    <property type="entry name" value="F-box-like_dom_sf"/>
</dbReference>
<organism evidence="4 5">
    <name type="scientific">Malus domestica</name>
    <name type="common">Apple</name>
    <name type="synonym">Pyrus malus</name>
    <dbReference type="NCBI Taxonomy" id="3750"/>
    <lineage>
        <taxon>Eukaryota</taxon>
        <taxon>Viridiplantae</taxon>
        <taxon>Streptophyta</taxon>
        <taxon>Embryophyta</taxon>
        <taxon>Tracheophyta</taxon>
        <taxon>Spermatophyta</taxon>
        <taxon>Magnoliopsida</taxon>
        <taxon>eudicotyledons</taxon>
        <taxon>Gunneridae</taxon>
        <taxon>Pentapetalae</taxon>
        <taxon>rosids</taxon>
        <taxon>fabids</taxon>
        <taxon>Rosales</taxon>
        <taxon>Rosaceae</taxon>
        <taxon>Amygdaloideae</taxon>
        <taxon>Maleae</taxon>
        <taxon>Malus</taxon>
    </lineage>
</organism>
<protein>
    <submittedName>
        <fullName evidence="4">Uncharacterized protein</fullName>
    </submittedName>
</protein>
<dbReference type="AlphaFoldDB" id="A0A498KF86"/>
<evidence type="ECO:0000313" key="5">
    <source>
        <dbReference type="Proteomes" id="UP000290289"/>
    </source>
</evidence>
<keyword evidence="3" id="KW-0812">Transmembrane</keyword>
<dbReference type="STRING" id="3750.A0A498KF86"/>